<gene>
    <name evidence="4" type="ORF">CLOBOL_03179</name>
</gene>
<dbReference type="HOGENOM" id="CLU_572175_0_0_9"/>
<evidence type="ECO:0000259" key="3">
    <source>
        <dbReference type="PROSITE" id="PS50966"/>
    </source>
</evidence>
<evidence type="ECO:0000256" key="1">
    <source>
        <dbReference type="PROSITE-ProRule" id="PRU00325"/>
    </source>
</evidence>
<organism evidence="4 5">
    <name type="scientific">Enterocloster bolteae (strain ATCC BAA-613 / DSM 15670 / CCUG 46953 / JCM 12243 / WAL 16351)</name>
    <name type="common">Clostridium bolteae</name>
    <dbReference type="NCBI Taxonomy" id="411902"/>
    <lineage>
        <taxon>Bacteria</taxon>
        <taxon>Bacillati</taxon>
        <taxon>Bacillota</taxon>
        <taxon>Clostridia</taxon>
        <taxon>Lachnospirales</taxon>
        <taxon>Lachnospiraceae</taxon>
        <taxon>Enterocloster</taxon>
    </lineage>
</organism>
<feature type="compositionally biased region" description="Basic and acidic residues" evidence="2">
    <location>
        <begin position="114"/>
        <end position="131"/>
    </location>
</feature>
<protein>
    <recommendedName>
        <fullName evidence="3">SWIM-type domain-containing protein</fullName>
    </recommendedName>
</protein>
<dbReference type="GO" id="GO:0008270">
    <property type="term" value="F:zinc ion binding"/>
    <property type="evidence" value="ECO:0007669"/>
    <property type="project" value="UniProtKB-KW"/>
</dbReference>
<accession>A8RS25</accession>
<dbReference type="eggNOG" id="COG4279">
    <property type="taxonomic scope" value="Bacteria"/>
</dbReference>
<name>A8RS25_ENTBW</name>
<dbReference type="Pfam" id="PF04434">
    <property type="entry name" value="SWIM"/>
    <property type="match status" value="1"/>
</dbReference>
<dbReference type="PaxDb" id="411902-CLOBOL_03179"/>
<evidence type="ECO:0000256" key="2">
    <source>
        <dbReference type="SAM" id="MobiDB-lite"/>
    </source>
</evidence>
<feature type="domain" description="SWIM-type" evidence="3">
    <location>
        <begin position="59"/>
        <end position="95"/>
    </location>
</feature>
<keyword evidence="1" id="KW-0863">Zinc-finger</keyword>
<keyword evidence="1" id="KW-0862">Zinc</keyword>
<reference evidence="4 5" key="2">
    <citation type="submission" date="2007-09" db="EMBL/GenBank/DDBJ databases">
        <title>Draft genome sequence of Clostridium bolteae (ATCC BAA-613).</title>
        <authorList>
            <person name="Sudarsanam P."/>
            <person name="Ley R."/>
            <person name="Guruge J."/>
            <person name="Turnbaugh P.J."/>
            <person name="Mahowald M."/>
            <person name="Liep D."/>
            <person name="Gordon J."/>
        </authorList>
    </citation>
    <scope>NUCLEOTIDE SEQUENCE [LARGE SCALE GENOMIC DNA]</scope>
    <source>
        <strain evidence="5">ATCC BAA-613 / DSM 15670 / CCUG 46953 / JCM 12243 / WAL 16351</strain>
    </source>
</reference>
<dbReference type="EMBL" id="ABCC02000029">
    <property type="protein sequence ID" value="EDP16413.1"/>
    <property type="molecule type" value="Genomic_DNA"/>
</dbReference>
<feature type="region of interest" description="Disordered" evidence="2">
    <location>
        <begin position="114"/>
        <end position="142"/>
    </location>
</feature>
<keyword evidence="1" id="KW-0479">Metal-binding</keyword>
<sequence length="487" mass="54961">MEDIMREIPEQQIAAMAPNANAVNNARKIVKSGGFTEHARSEDDTFYMGSCKGSGSSAYRVTLDFADNDAPVCRCSCPSRQFPCKHGLALMMELSQGRHWDICDIPQDILDKRAKKDVRAGKKESQGDRPRAPKKTNQAARTKKLKKQLEGLDLAEKVVRELVEAGLGTLNGTSVKVYQDLAKQLGDYYLPGPQRLVQSLVLEVSRLKEDGKGDYKEAVRILVFLRALIKKSRAYLTEKLEQGQVEDDASVLYEELGGIWNLDRLIELGLKKENVRLLQLSFHVSYDGARRELVDKGWWLDLDSGEIDITYNYRPVKALKYVKEEDSVTEALRVPMLVYYPGENGRRIRWEGQEFLPVTGELLAEARDKASSSLPELVKAAKNELKNTLSDGRFGCLVSYDGLGTVGTEGVKGEQREYIMYCGNSTIELKDRPGDRPSVCRLDILPDRQMAGNQVMFGVLWYDRSRHRICLHPYSIITAKEVVRLLY</sequence>
<dbReference type="PROSITE" id="PS50966">
    <property type="entry name" value="ZF_SWIM"/>
    <property type="match status" value="1"/>
</dbReference>
<evidence type="ECO:0000313" key="5">
    <source>
        <dbReference type="Proteomes" id="UP000005396"/>
    </source>
</evidence>
<proteinExistence type="predicted"/>
<comment type="caution">
    <text evidence="4">The sequence shown here is derived from an EMBL/GenBank/DDBJ whole genome shotgun (WGS) entry which is preliminary data.</text>
</comment>
<dbReference type="AlphaFoldDB" id="A8RS25"/>
<dbReference type="InterPro" id="IPR007527">
    <property type="entry name" value="Znf_SWIM"/>
</dbReference>
<dbReference type="Proteomes" id="UP000005396">
    <property type="component" value="Unassembled WGS sequence"/>
</dbReference>
<evidence type="ECO:0000313" key="4">
    <source>
        <dbReference type="EMBL" id="EDP16413.1"/>
    </source>
</evidence>
<reference evidence="4 5" key="1">
    <citation type="submission" date="2007-08" db="EMBL/GenBank/DDBJ databases">
        <authorList>
            <person name="Fulton L."/>
            <person name="Clifton S."/>
            <person name="Fulton B."/>
            <person name="Xu J."/>
            <person name="Minx P."/>
            <person name="Pepin K.H."/>
            <person name="Johnson M."/>
            <person name="Thiruvilangam P."/>
            <person name="Bhonagiri V."/>
            <person name="Nash W.E."/>
            <person name="Mardis E.R."/>
            <person name="Wilson R.K."/>
        </authorList>
    </citation>
    <scope>NUCLEOTIDE SEQUENCE [LARGE SCALE GENOMIC DNA]</scope>
    <source>
        <strain evidence="5">ATCC BAA-613 / DSM 15670 / CCUG 46953 / JCM 12243 / WAL 16351</strain>
    </source>
</reference>